<sequence length="141" mass="15739">MADNSNKHTTQSPPHSPRVPKHATQMLPEELTPRRRAALKVPLHATQVLPDVLLHAKEELSEEGESSPVAPESNFVNFEKHILANHIGSLGDCMIYNKETHHASTTQTTPSAAPKDKVRKEDLMKSQSGSFDYVECFYTDH</sequence>
<proteinExistence type="predicted"/>
<dbReference type="EMBL" id="HBIM01010226">
    <property type="protein sequence ID" value="CAE0411190.1"/>
    <property type="molecule type" value="Transcribed_RNA"/>
</dbReference>
<evidence type="ECO:0000313" key="2">
    <source>
        <dbReference type="EMBL" id="CAE0411190.1"/>
    </source>
</evidence>
<reference evidence="2" key="1">
    <citation type="submission" date="2021-01" db="EMBL/GenBank/DDBJ databases">
        <authorList>
            <person name="Corre E."/>
            <person name="Pelletier E."/>
            <person name="Niang G."/>
            <person name="Scheremetjew M."/>
            <person name="Finn R."/>
            <person name="Kale V."/>
            <person name="Holt S."/>
            <person name="Cochrane G."/>
            <person name="Meng A."/>
            <person name="Brown T."/>
            <person name="Cohen L."/>
        </authorList>
    </citation>
    <scope>NUCLEOTIDE SEQUENCE</scope>
    <source>
        <strain evidence="2">CCMP127</strain>
    </source>
</reference>
<evidence type="ECO:0000256" key="1">
    <source>
        <dbReference type="SAM" id="MobiDB-lite"/>
    </source>
</evidence>
<accession>A0A7S3L4I0</accession>
<name>A0A7S3L4I0_9STRA</name>
<dbReference type="AlphaFoldDB" id="A0A7S3L4I0"/>
<gene>
    <name evidence="2" type="ORF">ACOF00016_LOCUS8575</name>
</gene>
<protein>
    <submittedName>
        <fullName evidence="2">Uncharacterized protein</fullName>
    </submittedName>
</protein>
<organism evidence="2">
    <name type="scientific">Amphora coffeiformis</name>
    <dbReference type="NCBI Taxonomy" id="265554"/>
    <lineage>
        <taxon>Eukaryota</taxon>
        <taxon>Sar</taxon>
        <taxon>Stramenopiles</taxon>
        <taxon>Ochrophyta</taxon>
        <taxon>Bacillariophyta</taxon>
        <taxon>Bacillariophyceae</taxon>
        <taxon>Bacillariophycidae</taxon>
        <taxon>Thalassiophysales</taxon>
        <taxon>Catenulaceae</taxon>
        <taxon>Amphora</taxon>
    </lineage>
</organism>
<feature type="region of interest" description="Disordered" evidence="1">
    <location>
        <begin position="1"/>
        <end position="30"/>
    </location>
</feature>